<sequence>MGVPIGDPGALPVVLASALLAPVCALAGLALGAVIRHTAATMTATVAVLVLLPLVLTDGRHWSAVLDHAMPYQAWIRLSARPLADPLPVDDLRSVDRLRGVGTGRGRTGCRRRAPARPVTAADAGPLLTLEASCHPAAA</sequence>
<evidence type="ECO:0000313" key="1">
    <source>
        <dbReference type="EMBL" id="WSC03438.1"/>
    </source>
</evidence>
<proteinExistence type="predicted"/>
<keyword evidence="2" id="KW-1185">Reference proteome</keyword>
<dbReference type="Proteomes" id="UP001348369">
    <property type="component" value="Chromosome"/>
</dbReference>
<organism evidence="1 2">
    <name type="scientific">Streptomyces scopuliridis</name>
    <dbReference type="NCBI Taxonomy" id="452529"/>
    <lineage>
        <taxon>Bacteria</taxon>
        <taxon>Bacillati</taxon>
        <taxon>Actinomycetota</taxon>
        <taxon>Actinomycetes</taxon>
        <taxon>Kitasatosporales</taxon>
        <taxon>Streptomycetaceae</taxon>
        <taxon>Streptomyces</taxon>
    </lineage>
</organism>
<protein>
    <submittedName>
        <fullName evidence="1">Uncharacterized protein</fullName>
    </submittedName>
</protein>
<accession>A0ACD4ZYR9</accession>
<dbReference type="EMBL" id="CP109109">
    <property type="protein sequence ID" value="WSC03438.1"/>
    <property type="molecule type" value="Genomic_DNA"/>
</dbReference>
<evidence type="ECO:0000313" key="2">
    <source>
        <dbReference type="Proteomes" id="UP001348369"/>
    </source>
</evidence>
<name>A0ACD4ZYR9_9ACTN</name>
<gene>
    <name evidence="1" type="ORF">OG835_36260</name>
</gene>
<reference evidence="1" key="1">
    <citation type="submission" date="2022-10" db="EMBL/GenBank/DDBJ databases">
        <title>The complete genomes of actinobacterial strains from the NBC collection.</title>
        <authorList>
            <person name="Joergensen T.S."/>
            <person name="Alvarez Arevalo M."/>
            <person name="Sterndorff E.B."/>
            <person name="Faurdal D."/>
            <person name="Vuksanovic O."/>
            <person name="Mourched A.-S."/>
            <person name="Charusanti P."/>
            <person name="Shaw S."/>
            <person name="Blin K."/>
            <person name="Weber T."/>
        </authorList>
    </citation>
    <scope>NUCLEOTIDE SEQUENCE</scope>
    <source>
        <strain evidence="1">NBC 01771</strain>
    </source>
</reference>